<evidence type="ECO:0000256" key="2">
    <source>
        <dbReference type="ARBA" id="ARBA00023054"/>
    </source>
</evidence>
<dbReference type="EMBL" id="CP063849">
    <property type="protein sequence ID" value="QOY90550.1"/>
    <property type="molecule type" value="Genomic_DNA"/>
</dbReference>
<keyword evidence="4" id="KW-0732">Signal</keyword>
<protein>
    <submittedName>
        <fullName evidence="5">HlyD family efflux transporter periplasmic adaptor subunit</fullName>
    </submittedName>
</protein>
<feature type="coiled-coil region" evidence="3">
    <location>
        <begin position="97"/>
        <end position="165"/>
    </location>
</feature>
<dbReference type="InterPro" id="IPR050465">
    <property type="entry name" value="UPF0194_transport"/>
</dbReference>
<dbReference type="AlphaFoldDB" id="A0A7S7SNW4"/>
<evidence type="ECO:0000256" key="1">
    <source>
        <dbReference type="ARBA" id="ARBA00004196"/>
    </source>
</evidence>
<reference evidence="5 6" key="1">
    <citation type="submission" date="2020-10" db="EMBL/GenBank/DDBJ databases">
        <title>Complete genome sequence of Paludibaculum fermentans P105T, a facultatively anaerobic acidobacterium capable of dissimilatory Fe(III) reduction.</title>
        <authorList>
            <person name="Dedysh S.N."/>
            <person name="Beletsky A.V."/>
            <person name="Kulichevskaya I.S."/>
            <person name="Mardanov A.V."/>
            <person name="Ravin N.V."/>
        </authorList>
    </citation>
    <scope>NUCLEOTIDE SEQUENCE [LARGE SCALE GENOMIC DNA]</scope>
    <source>
        <strain evidence="5 6">P105</strain>
    </source>
</reference>
<dbReference type="Gene3D" id="2.40.30.170">
    <property type="match status" value="1"/>
</dbReference>
<feature type="signal peptide" evidence="4">
    <location>
        <begin position="1"/>
        <end position="23"/>
    </location>
</feature>
<dbReference type="PROSITE" id="PS51257">
    <property type="entry name" value="PROKAR_LIPOPROTEIN"/>
    <property type="match status" value="1"/>
</dbReference>
<proteinExistence type="predicted"/>
<keyword evidence="2 3" id="KW-0175">Coiled coil</keyword>
<gene>
    <name evidence="5" type="ORF">IRI77_11550</name>
</gene>
<dbReference type="Proteomes" id="UP000593892">
    <property type="component" value="Chromosome"/>
</dbReference>
<organism evidence="5 6">
    <name type="scientific">Paludibaculum fermentans</name>
    <dbReference type="NCBI Taxonomy" id="1473598"/>
    <lineage>
        <taxon>Bacteria</taxon>
        <taxon>Pseudomonadati</taxon>
        <taxon>Acidobacteriota</taxon>
        <taxon>Terriglobia</taxon>
        <taxon>Bryobacterales</taxon>
        <taxon>Bryobacteraceae</taxon>
        <taxon>Paludibaculum</taxon>
    </lineage>
</organism>
<evidence type="ECO:0000313" key="6">
    <source>
        <dbReference type="Proteomes" id="UP000593892"/>
    </source>
</evidence>
<sequence length="348" mass="37177">MFRILTALAASLILAACSRQTVAPTVAAASSSPVPPETAIAPGEIRATGKVKAVREFTVQVPQIAGLTGQSSRLTVTKIIASGSKVEAGDILAEFDQTQQLDNAREAQAKLDDLNHQIAQKQAENRANAETRASEKQQASADLAKAQIQLRRNETLSDIERAKNEEKAAAALLKIGSLKKSHEFRAKADVAAVRILELKRDRQAVSLKRAETNVNKLAIKAPHAGMVALEAIWRGDSRGPAQEGDQVYPGQPLVRLFDPTEMEVHTSVGEPDGAVLGPGARAYVRLDAYPDLVFPARFLTASPVATADLGSPIKRFTARFLIEKGDAHLLPDLSAAVVITGRKPGTNP</sequence>
<feature type="chain" id="PRO_5032392589" evidence="4">
    <location>
        <begin position="24"/>
        <end position="348"/>
    </location>
</feature>
<name>A0A7S7SNW4_PALFE</name>
<accession>A0A7S7SNW4</accession>
<comment type="subcellular location">
    <subcellularLocation>
        <location evidence="1">Cell envelope</location>
    </subcellularLocation>
</comment>
<dbReference type="KEGG" id="pfer:IRI77_11550"/>
<evidence type="ECO:0000313" key="5">
    <source>
        <dbReference type="EMBL" id="QOY90550.1"/>
    </source>
</evidence>
<evidence type="ECO:0000256" key="4">
    <source>
        <dbReference type="SAM" id="SignalP"/>
    </source>
</evidence>
<keyword evidence="6" id="KW-1185">Reference proteome</keyword>
<evidence type="ECO:0000256" key="3">
    <source>
        <dbReference type="SAM" id="Coils"/>
    </source>
</evidence>
<dbReference type="PANTHER" id="PTHR32347">
    <property type="entry name" value="EFFLUX SYSTEM COMPONENT YKNX-RELATED"/>
    <property type="match status" value="1"/>
</dbReference>
<dbReference type="PANTHER" id="PTHR32347:SF23">
    <property type="entry name" value="BLL5650 PROTEIN"/>
    <property type="match status" value="1"/>
</dbReference>
<dbReference type="GO" id="GO:0030313">
    <property type="term" value="C:cell envelope"/>
    <property type="evidence" value="ECO:0007669"/>
    <property type="project" value="UniProtKB-SubCell"/>
</dbReference>